<gene>
    <name evidence="1" type="ORF">Satyrvirus34_14</name>
</gene>
<name>A0A3G5AGK9_9VIRU</name>
<dbReference type="EMBL" id="MK072470">
    <property type="protein sequence ID" value="AYV85734.1"/>
    <property type="molecule type" value="Genomic_DNA"/>
</dbReference>
<proteinExistence type="predicted"/>
<evidence type="ECO:0000313" key="1">
    <source>
        <dbReference type="EMBL" id="AYV85734.1"/>
    </source>
</evidence>
<accession>A0A3G5AGK9</accession>
<organism evidence="1">
    <name type="scientific">Satyrvirus sp</name>
    <dbReference type="NCBI Taxonomy" id="2487771"/>
    <lineage>
        <taxon>Viruses</taxon>
        <taxon>Varidnaviria</taxon>
        <taxon>Bamfordvirae</taxon>
        <taxon>Nucleocytoviricota</taxon>
        <taxon>Megaviricetes</taxon>
        <taxon>Imitervirales</taxon>
        <taxon>Mimiviridae</taxon>
        <taxon>Megamimivirinae</taxon>
    </lineage>
</organism>
<feature type="non-terminal residue" evidence="1">
    <location>
        <position position="95"/>
    </location>
</feature>
<protein>
    <submittedName>
        <fullName evidence="1">Uncharacterized protein</fullName>
    </submittedName>
</protein>
<sequence>MDTYELTEIVPEIIEKYDVVCIDDFAINENFNNIERTEKFLSAVKNAKHICLLTRDVNDWAFSNNPEIQRSVLNGQIYKVDDKIGEGYKKLKILF</sequence>
<reference evidence="1" key="1">
    <citation type="submission" date="2018-10" db="EMBL/GenBank/DDBJ databases">
        <title>Hidden diversity of soil giant viruses.</title>
        <authorList>
            <person name="Schulz F."/>
            <person name="Alteio L."/>
            <person name="Goudeau D."/>
            <person name="Ryan E.M."/>
            <person name="Malmstrom R.R."/>
            <person name="Blanchard J."/>
            <person name="Woyke T."/>
        </authorList>
    </citation>
    <scope>NUCLEOTIDE SEQUENCE</scope>
    <source>
        <strain evidence="1">SAV1</strain>
    </source>
</reference>